<dbReference type="EMBL" id="VLTM01000047">
    <property type="protein sequence ID" value="KAA0160172.1"/>
    <property type="molecule type" value="Genomic_DNA"/>
</dbReference>
<evidence type="ECO:0000256" key="6">
    <source>
        <dbReference type="PROSITE-ProRule" id="PRU00283"/>
    </source>
</evidence>
<evidence type="ECO:0000256" key="2">
    <source>
        <dbReference type="ARBA" id="ARBA00022490"/>
    </source>
</evidence>
<feature type="region of interest" description="Disordered" evidence="8">
    <location>
        <begin position="169"/>
        <end position="202"/>
    </location>
</feature>
<dbReference type="GO" id="GO:0007018">
    <property type="term" value="P:microtubule-based movement"/>
    <property type="evidence" value="ECO:0007669"/>
    <property type="project" value="InterPro"/>
</dbReference>
<evidence type="ECO:0000256" key="1">
    <source>
        <dbReference type="ARBA" id="ARBA00004496"/>
    </source>
</evidence>
<feature type="coiled-coil region" evidence="7">
    <location>
        <begin position="570"/>
        <end position="604"/>
    </location>
</feature>
<dbReference type="Pfam" id="PF00225">
    <property type="entry name" value="Kinesin"/>
    <property type="match status" value="2"/>
</dbReference>
<dbReference type="PROSITE" id="PS50067">
    <property type="entry name" value="KINESIN_MOTOR_2"/>
    <property type="match status" value="1"/>
</dbReference>
<dbReference type="GO" id="GO:0003777">
    <property type="term" value="F:microtubule motor activity"/>
    <property type="evidence" value="ECO:0007669"/>
    <property type="project" value="InterPro"/>
</dbReference>
<feature type="compositionally biased region" description="Low complexity" evidence="8">
    <location>
        <begin position="618"/>
        <end position="636"/>
    </location>
</feature>
<feature type="region of interest" description="Disordered" evidence="8">
    <location>
        <begin position="374"/>
        <end position="438"/>
    </location>
</feature>
<dbReference type="InterPro" id="IPR001752">
    <property type="entry name" value="Kinesin_motor_dom"/>
</dbReference>
<feature type="compositionally biased region" description="Low complexity" evidence="8">
    <location>
        <begin position="169"/>
        <end position="180"/>
    </location>
</feature>
<comment type="similarity">
    <text evidence="6">Belongs to the TRAFAC class myosin-kinesin ATPase superfamily. Kinesin family.</text>
</comment>
<evidence type="ECO:0000256" key="3">
    <source>
        <dbReference type="ARBA" id="ARBA00022741"/>
    </source>
</evidence>
<dbReference type="Proteomes" id="UP000325113">
    <property type="component" value="Unassembled WGS sequence"/>
</dbReference>
<feature type="domain" description="Kinesin motor" evidence="9">
    <location>
        <begin position="4"/>
        <end position="487"/>
    </location>
</feature>
<dbReference type="GO" id="GO:0008017">
    <property type="term" value="F:microtubule binding"/>
    <property type="evidence" value="ECO:0007669"/>
    <property type="project" value="InterPro"/>
</dbReference>
<evidence type="ECO:0000313" key="11">
    <source>
        <dbReference type="Proteomes" id="UP000325113"/>
    </source>
</evidence>
<feature type="compositionally biased region" description="Low complexity" evidence="8">
    <location>
        <begin position="647"/>
        <end position="664"/>
    </location>
</feature>
<evidence type="ECO:0000256" key="4">
    <source>
        <dbReference type="ARBA" id="ARBA00022840"/>
    </source>
</evidence>
<sequence length="1035" mass="105761">MSSAIRVAVRLRPLSSKELAAREVDCTTVVPPSTLLIGPPGDGQKQFTVDRVFSAEEGQRAVYADSVAPLVGRFLEGFNATCFAYGQTGTGKTFTMGTAGDSCAFADEEDGPIPPEAGVIPRVARDLFTHVRRCHAAGTRSCQVRASFLELYRSEMKDLVVAAAAAAGGSSSSSSSATAAAGGGGAAGASDTGAPGTGLNVREDDTGAVVVTGLSSTVVKDEASLIRLMQQGGRARATASTGMNEGSSRSHAVLTLYLEQTTTGPDASADRSADGADSSGCADGPAGADSATAGAGAAGAGAGASDDVIGTVRRSKLHLVDLAGSERQRRTGAVGARLQEGIAINSGLLALGNVINALAFNAEAAERARAIDQAGGDDAGDPVDGSAAGGDAGGDGRRGRKRCGSASRGQSGSGNGSGSGSGSGSGRARSRTRLRHVPYRDSKLTRLLRDSLGGDCLTAMLACVGPSDASADETTTTLRYACRARAVKNSAKRHADIDPRTARIAELQDMVRRLTAALGGAGSAEAAMAGAADGNKAGGASSATDAGAHPEAAAVVAASAEATAALQRRVLVLTDEVALLRKKAAEAERAAEEAASKLADAEIAADVWRWRFDVATATSTATSTSTSTGAAAAAASDDGEDADADADSSSSSSSSDAAADAAADVADDVSQAKPPTLVAELRARIRQLEAAAAAAAAATRHGASSAQSSSSAVIASGAAGSSAGQSSAVVESKADEEDDDAHNAHNDTDDDGDDDGDVDEIDWTSLLPDEEEVMAALAVTTSEHGDRQRRMRAEMQALSDAMRSKERLLKAAAESDGGIAAAAATLHSNGGSSAELETKVAELESERAELRKRLQAAELEAEAAAAHEAAAVAEVVAAAEAVSTGAASLQQKQPKQAQPQQLRKLLEERTSQLSELRRRLADARRLDNLRKRAEARSGALSRDLSALRQARAELARRMKEDTRKFRAELKAQRQESARARRDQSRAEAKLLKMASAHERQGAVLRRRSEHIAALMKKLLVVVVEEDIPASDGGPS</sequence>
<dbReference type="PROSITE" id="PS00411">
    <property type="entry name" value="KINESIN_MOTOR_1"/>
    <property type="match status" value="1"/>
</dbReference>
<accession>A0A5A8D3W4</accession>
<evidence type="ECO:0000256" key="7">
    <source>
        <dbReference type="SAM" id="Coils"/>
    </source>
</evidence>
<feature type="binding site" evidence="6">
    <location>
        <begin position="86"/>
        <end position="93"/>
    </location>
    <ligand>
        <name>ATP</name>
        <dbReference type="ChEBI" id="CHEBI:30616"/>
    </ligand>
</feature>
<dbReference type="PANTHER" id="PTHR47969:SF15">
    <property type="entry name" value="CHROMOSOME-ASSOCIATED KINESIN KIF4A-RELATED"/>
    <property type="match status" value="1"/>
</dbReference>
<feature type="compositionally biased region" description="Acidic residues" evidence="8">
    <location>
        <begin position="637"/>
        <end position="646"/>
    </location>
</feature>
<keyword evidence="4 6" id="KW-0067">ATP-binding</keyword>
<dbReference type="InterPro" id="IPR036961">
    <property type="entry name" value="Kinesin_motor_dom_sf"/>
</dbReference>
<proteinExistence type="inferred from homology"/>
<dbReference type="Gene3D" id="3.40.850.10">
    <property type="entry name" value="Kinesin motor domain"/>
    <property type="match status" value="1"/>
</dbReference>
<keyword evidence="5 7" id="KW-0175">Coiled coil</keyword>
<dbReference type="PRINTS" id="PR00380">
    <property type="entry name" value="KINESINHEAVY"/>
</dbReference>
<evidence type="ECO:0000259" key="9">
    <source>
        <dbReference type="PROSITE" id="PS50067"/>
    </source>
</evidence>
<dbReference type="GO" id="GO:0051231">
    <property type="term" value="P:spindle elongation"/>
    <property type="evidence" value="ECO:0007669"/>
    <property type="project" value="TreeGrafter"/>
</dbReference>
<feature type="compositionally biased region" description="Low complexity" evidence="8">
    <location>
        <begin position="188"/>
        <end position="198"/>
    </location>
</feature>
<feature type="compositionally biased region" description="Low complexity" evidence="8">
    <location>
        <begin position="374"/>
        <end position="386"/>
    </location>
</feature>
<evidence type="ECO:0000256" key="5">
    <source>
        <dbReference type="ARBA" id="ARBA00023054"/>
    </source>
</evidence>
<protein>
    <recommendedName>
        <fullName evidence="9">Kinesin motor domain-containing protein</fullName>
    </recommendedName>
</protein>
<gene>
    <name evidence="10" type="ORF">FNF31_04482</name>
</gene>
<dbReference type="InterPro" id="IPR027640">
    <property type="entry name" value="Kinesin-like_fam"/>
</dbReference>
<dbReference type="SUPFAM" id="SSF52540">
    <property type="entry name" value="P-loop containing nucleoside triphosphate hydrolases"/>
    <property type="match status" value="1"/>
</dbReference>
<feature type="region of interest" description="Disordered" evidence="8">
    <location>
        <begin position="262"/>
        <end position="305"/>
    </location>
</feature>
<dbReference type="InterPro" id="IPR027417">
    <property type="entry name" value="P-loop_NTPase"/>
</dbReference>
<evidence type="ECO:0000256" key="8">
    <source>
        <dbReference type="SAM" id="MobiDB-lite"/>
    </source>
</evidence>
<feature type="region of interest" description="Disordered" evidence="8">
    <location>
        <begin position="720"/>
        <end position="769"/>
    </location>
</feature>
<organism evidence="10 11">
    <name type="scientific">Cafeteria roenbergensis</name>
    <name type="common">Marine flagellate</name>
    <dbReference type="NCBI Taxonomy" id="33653"/>
    <lineage>
        <taxon>Eukaryota</taxon>
        <taxon>Sar</taxon>
        <taxon>Stramenopiles</taxon>
        <taxon>Bigyra</taxon>
        <taxon>Opalozoa</taxon>
        <taxon>Bicosoecida</taxon>
        <taxon>Cafeteriaceae</taxon>
        <taxon>Cafeteria</taxon>
    </lineage>
</organism>
<feature type="compositionally biased region" description="Low complexity" evidence="8">
    <location>
        <begin position="720"/>
        <end position="730"/>
    </location>
</feature>
<feature type="compositionally biased region" description="Gly residues" evidence="8">
    <location>
        <begin position="411"/>
        <end position="425"/>
    </location>
</feature>
<dbReference type="GO" id="GO:0005875">
    <property type="term" value="C:microtubule associated complex"/>
    <property type="evidence" value="ECO:0007669"/>
    <property type="project" value="TreeGrafter"/>
</dbReference>
<dbReference type="GO" id="GO:0005737">
    <property type="term" value="C:cytoplasm"/>
    <property type="evidence" value="ECO:0007669"/>
    <property type="project" value="UniProtKB-SubCell"/>
</dbReference>
<comment type="caution">
    <text evidence="10">The sequence shown here is derived from an EMBL/GenBank/DDBJ whole genome shotgun (WGS) entry which is preliminary data.</text>
</comment>
<feature type="region of interest" description="Disordered" evidence="8">
    <location>
        <begin position="618"/>
        <end position="669"/>
    </location>
</feature>
<reference evidence="10 11" key="1">
    <citation type="submission" date="2019-07" db="EMBL/GenBank/DDBJ databases">
        <title>Genomes of Cafeteria roenbergensis.</title>
        <authorList>
            <person name="Fischer M.G."/>
            <person name="Hackl T."/>
            <person name="Roman M."/>
        </authorList>
    </citation>
    <scope>NUCLEOTIDE SEQUENCE [LARGE SCALE GENOMIC DNA]</scope>
    <source>
        <strain evidence="10 11">Cflag</strain>
    </source>
</reference>
<dbReference type="AlphaFoldDB" id="A0A5A8D3W4"/>
<dbReference type="GO" id="GO:0007052">
    <property type="term" value="P:mitotic spindle organization"/>
    <property type="evidence" value="ECO:0007669"/>
    <property type="project" value="TreeGrafter"/>
</dbReference>
<dbReference type="InterPro" id="IPR019821">
    <property type="entry name" value="Kinesin_motor_CS"/>
</dbReference>
<dbReference type="SMART" id="SM00129">
    <property type="entry name" value="KISc"/>
    <property type="match status" value="1"/>
</dbReference>
<keyword evidence="3 6" id="KW-0547">Nucleotide-binding</keyword>
<keyword evidence="6" id="KW-0505">Motor protein</keyword>
<feature type="coiled-coil region" evidence="7">
    <location>
        <begin position="906"/>
        <end position="989"/>
    </location>
</feature>
<name>A0A5A8D3W4_CAFRO</name>
<dbReference type="GO" id="GO:0005524">
    <property type="term" value="F:ATP binding"/>
    <property type="evidence" value="ECO:0007669"/>
    <property type="project" value="UniProtKB-UniRule"/>
</dbReference>
<feature type="compositionally biased region" description="Acidic residues" evidence="8">
    <location>
        <begin position="748"/>
        <end position="769"/>
    </location>
</feature>
<feature type="compositionally biased region" description="Low complexity" evidence="8">
    <location>
        <begin position="275"/>
        <end position="295"/>
    </location>
</feature>
<feature type="compositionally biased region" description="Basic residues" evidence="8">
    <location>
        <begin position="428"/>
        <end position="437"/>
    </location>
</feature>
<evidence type="ECO:0000313" key="10">
    <source>
        <dbReference type="EMBL" id="KAA0160172.1"/>
    </source>
</evidence>
<dbReference type="Pfam" id="PF25764">
    <property type="entry name" value="KIF21A_4th"/>
    <property type="match status" value="1"/>
</dbReference>
<dbReference type="PANTHER" id="PTHR47969">
    <property type="entry name" value="CHROMOSOME-ASSOCIATED KINESIN KIF4A-RELATED"/>
    <property type="match status" value="1"/>
</dbReference>
<keyword evidence="2" id="KW-0963">Cytoplasm</keyword>
<feature type="coiled-coil region" evidence="7">
    <location>
        <begin position="833"/>
        <end position="867"/>
    </location>
</feature>
<comment type="subcellular location">
    <subcellularLocation>
        <location evidence="1">Cytoplasm</location>
    </subcellularLocation>
</comment>